<feature type="region of interest" description="Disordered" evidence="1">
    <location>
        <begin position="1"/>
        <end position="100"/>
    </location>
</feature>
<dbReference type="EMBL" id="HBUF01351599">
    <property type="protein sequence ID" value="CAG6714249.1"/>
    <property type="molecule type" value="Transcribed_RNA"/>
</dbReference>
<protein>
    <submittedName>
        <fullName evidence="2">Uncharacterized protein</fullName>
    </submittedName>
</protein>
<evidence type="ECO:0000256" key="1">
    <source>
        <dbReference type="SAM" id="MobiDB-lite"/>
    </source>
</evidence>
<sequence>MRDVKKIPRPSIICDDNKANPIYESKQSTEDDKKPNPIYESQQSTEDDKKPSPIYESQQSSQDEIQTSPIYEAKNPEYEAKTPEYEVKTSEYEVKSSEYEVKVNQMYKTNGGDNLSRSDSEKTTDSDHLYEVINPGDRSNPPSPSSDGSSSGQRSLSYQYAGSETESDIYYPYVFYANEEGSEEDGWKGGTRVRVRRSRNVVHKTLEDNYGAVVIANHEALAQVLEQMNHNFVLSPPHLKSLKTSPPSHFRLRDFTLNEDSKLSLAGRNYFAAQYGGSSFIVCLSEGGSSLSHTKSLPPCFVLSPVVEFSELVPGKLVSATERSDSAIQASIAILPCQHTWSLPLFAHSPPPSPEDKDAGILLIQLLHAVKCLQACGVDSTLASMEEFLLCGDDKTSVPRLCVLPVATDKLTPRLTLCQCVSKAVSLLLPLSPLSPLLQSILSVEKLSSLSQAKSVLELWVWGPEDLRLNEDKQVALQRWLDLDRATCLHSLVCSRPPRLSSQDYAHLLFLVRTNAKCLADAARVLHDYRSTKHTIVLE</sequence>
<feature type="compositionally biased region" description="Low complexity" evidence="1">
    <location>
        <begin position="134"/>
        <end position="160"/>
    </location>
</feature>
<dbReference type="EMBL" id="HBUF01351602">
    <property type="protein sequence ID" value="CAG6714260.1"/>
    <property type="molecule type" value="Transcribed_RNA"/>
</dbReference>
<proteinExistence type="predicted"/>
<dbReference type="PANTHER" id="PTHR37970:SF1">
    <property type="entry name" value="SERINE-RICH ADHESIN FOR PLATELETS"/>
    <property type="match status" value="1"/>
</dbReference>
<feature type="compositionally biased region" description="Basic and acidic residues" evidence="1">
    <location>
        <begin position="74"/>
        <end position="100"/>
    </location>
</feature>
<name>A0A8D8Y129_9HEMI</name>
<dbReference type="PANTHER" id="PTHR37970">
    <property type="entry name" value="PROTEIN CBG08587"/>
    <property type="match status" value="1"/>
</dbReference>
<reference evidence="2" key="1">
    <citation type="submission" date="2021-05" db="EMBL/GenBank/DDBJ databases">
        <authorList>
            <person name="Alioto T."/>
            <person name="Alioto T."/>
            <person name="Gomez Garrido J."/>
        </authorList>
    </citation>
    <scope>NUCLEOTIDE SEQUENCE</scope>
</reference>
<feature type="compositionally biased region" description="Polar residues" evidence="1">
    <location>
        <begin position="55"/>
        <end position="69"/>
    </location>
</feature>
<evidence type="ECO:0000313" key="2">
    <source>
        <dbReference type="EMBL" id="CAG6714260.1"/>
    </source>
</evidence>
<accession>A0A8D8Y129</accession>
<organism evidence="2">
    <name type="scientific">Cacopsylla melanoneura</name>
    <dbReference type="NCBI Taxonomy" id="428564"/>
    <lineage>
        <taxon>Eukaryota</taxon>
        <taxon>Metazoa</taxon>
        <taxon>Ecdysozoa</taxon>
        <taxon>Arthropoda</taxon>
        <taxon>Hexapoda</taxon>
        <taxon>Insecta</taxon>
        <taxon>Pterygota</taxon>
        <taxon>Neoptera</taxon>
        <taxon>Paraneoptera</taxon>
        <taxon>Hemiptera</taxon>
        <taxon>Sternorrhyncha</taxon>
        <taxon>Psylloidea</taxon>
        <taxon>Psyllidae</taxon>
        <taxon>Psyllinae</taxon>
        <taxon>Cacopsylla</taxon>
    </lineage>
</organism>
<dbReference type="AlphaFoldDB" id="A0A8D8Y129"/>
<feature type="region of interest" description="Disordered" evidence="1">
    <location>
        <begin position="130"/>
        <end position="161"/>
    </location>
</feature>